<evidence type="ECO:0000313" key="1">
    <source>
        <dbReference type="EMBL" id="HJE51229.1"/>
    </source>
</evidence>
<reference evidence="1" key="2">
    <citation type="submission" date="2021-09" db="EMBL/GenBank/DDBJ databases">
        <authorList>
            <person name="Gilroy R."/>
        </authorList>
    </citation>
    <scope>NUCLEOTIDE SEQUENCE</scope>
    <source>
        <strain evidence="1">ChiGjej3B3-7470</strain>
    </source>
</reference>
<gene>
    <name evidence="1" type="ORF">K8V15_04515</name>
</gene>
<evidence type="ECO:0000313" key="2">
    <source>
        <dbReference type="Proteomes" id="UP000712713"/>
    </source>
</evidence>
<reference evidence="1" key="1">
    <citation type="journal article" date="2021" name="PeerJ">
        <title>Extensive microbial diversity within the chicken gut microbiome revealed by metagenomics and culture.</title>
        <authorList>
            <person name="Gilroy R."/>
            <person name="Ravi A."/>
            <person name="Getino M."/>
            <person name="Pursley I."/>
            <person name="Horton D.L."/>
            <person name="Alikhan N.F."/>
            <person name="Baker D."/>
            <person name="Gharbi K."/>
            <person name="Hall N."/>
            <person name="Watson M."/>
            <person name="Adriaenssens E.M."/>
            <person name="Foster-Nyarko E."/>
            <person name="Jarju S."/>
            <person name="Secka A."/>
            <person name="Antonio M."/>
            <person name="Oren A."/>
            <person name="Chaudhuri R.R."/>
            <person name="La Ragione R."/>
            <person name="Hildebrand F."/>
            <person name="Pallen M.J."/>
        </authorList>
    </citation>
    <scope>NUCLEOTIDE SEQUENCE</scope>
    <source>
        <strain evidence="1">ChiGjej3B3-7470</strain>
    </source>
</reference>
<protein>
    <submittedName>
        <fullName evidence="1">Uncharacterized protein</fullName>
    </submittedName>
</protein>
<comment type="caution">
    <text evidence="1">The sequence shown here is derived from an EMBL/GenBank/DDBJ whole genome shotgun (WGS) entry which is preliminary data.</text>
</comment>
<dbReference type="AlphaFoldDB" id="A0A921JQ63"/>
<accession>A0A921JQ63</accession>
<feature type="non-terminal residue" evidence="1">
    <location>
        <position position="1"/>
    </location>
</feature>
<sequence>PESDGACLRGELEARKLELSVWISSQLEPHADELRVSPTDYAELLRTLALGHVMTHTASTFTPHSLATFALHGAGKAN</sequence>
<organism evidence="1 2">
    <name type="scientific">Tessaracoccus flavescens</name>
    <dbReference type="NCBI Taxonomy" id="399497"/>
    <lineage>
        <taxon>Bacteria</taxon>
        <taxon>Bacillati</taxon>
        <taxon>Actinomycetota</taxon>
        <taxon>Actinomycetes</taxon>
        <taxon>Propionibacteriales</taxon>
        <taxon>Propionibacteriaceae</taxon>
        <taxon>Tessaracoccus</taxon>
    </lineage>
</organism>
<dbReference type="Proteomes" id="UP000712713">
    <property type="component" value="Unassembled WGS sequence"/>
</dbReference>
<proteinExistence type="predicted"/>
<dbReference type="EMBL" id="DYZF01000112">
    <property type="protein sequence ID" value="HJE51229.1"/>
    <property type="molecule type" value="Genomic_DNA"/>
</dbReference>
<name>A0A921JQ63_9ACTN</name>